<dbReference type="RefSeq" id="WP_115278448.1">
    <property type="nucleotide sequence ID" value="NZ_AP022600.1"/>
</dbReference>
<dbReference type="EMBL" id="UGQT01000001">
    <property type="protein sequence ID" value="STZ58720.1"/>
    <property type="molecule type" value="Genomic_DNA"/>
</dbReference>
<dbReference type="Gene3D" id="3.30.450.180">
    <property type="match status" value="1"/>
</dbReference>
<evidence type="ECO:0000313" key="2">
    <source>
        <dbReference type="EMBL" id="STZ58720.1"/>
    </source>
</evidence>
<dbReference type="SUPFAM" id="SSF47413">
    <property type="entry name" value="lambda repressor-like DNA-binding domains"/>
    <property type="match status" value="1"/>
</dbReference>
<dbReference type="Gene3D" id="1.10.260.40">
    <property type="entry name" value="lambda repressor-like DNA-binding domains"/>
    <property type="match status" value="1"/>
</dbReference>
<dbReference type="OrthoDB" id="3608749at2"/>
<dbReference type="Pfam" id="PF13560">
    <property type="entry name" value="HTH_31"/>
    <property type="match status" value="1"/>
</dbReference>
<keyword evidence="3" id="KW-1185">Reference proteome</keyword>
<dbReference type="Pfam" id="PF17765">
    <property type="entry name" value="MLTR_LBD"/>
    <property type="match status" value="1"/>
</dbReference>
<organism evidence="2 3">
    <name type="scientific">Mycolicibacterium tokaiense</name>
    <dbReference type="NCBI Taxonomy" id="39695"/>
    <lineage>
        <taxon>Bacteria</taxon>
        <taxon>Bacillati</taxon>
        <taxon>Actinomycetota</taxon>
        <taxon>Actinomycetes</taxon>
        <taxon>Mycobacteriales</taxon>
        <taxon>Mycobacteriaceae</taxon>
        <taxon>Mycolicibacterium</taxon>
    </lineage>
</organism>
<dbReference type="InterPro" id="IPR010982">
    <property type="entry name" value="Lambda_DNA-bd_dom_sf"/>
</dbReference>
<proteinExistence type="predicted"/>
<dbReference type="Proteomes" id="UP000254978">
    <property type="component" value="Unassembled WGS sequence"/>
</dbReference>
<dbReference type="PROSITE" id="PS50943">
    <property type="entry name" value="HTH_CROC1"/>
    <property type="match status" value="1"/>
</dbReference>
<accession>A0A378TDL1</accession>
<feature type="domain" description="HTH cro/C1-type" evidence="1">
    <location>
        <begin position="33"/>
        <end position="80"/>
    </location>
</feature>
<dbReference type="AlphaFoldDB" id="A0A378TDL1"/>
<dbReference type="InterPro" id="IPR001387">
    <property type="entry name" value="Cro/C1-type_HTH"/>
</dbReference>
<sequence>MDAHAAGRYLRAVRDSRDPQAYGFSDRGRRTPGLRREEVAQLAHISLEHYTNLERGRGAGPSDQVVSAICDALRMDDDERRHLFELIGRTVPWGSEPSMEVSPSVAKLVQGLGSTAAIVLSARFDVLAWNAQAELLMEDFGALDRSERNVARRHFLPTGGLTPHYGMSHADEFSRIVVGQLRTTLARYPRDEQTQKLINDLCNGSPEFVELWGDATAVGSTHMIKYVDHHTLGPLALACDMLRDPHRDQSIVMFSIME</sequence>
<protein>
    <submittedName>
        <fullName evidence="2">DNA-binding protein, HTH regulator</fullName>
    </submittedName>
</protein>
<evidence type="ECO:0000313" key="3">
    <source>
        <dbReference type="Proteomes" id="UP000254978"/>
    </source>
</evidence>
<dbReference type="CDD" id="cd00093">
    <property type="entry name" value="HTH_XRE"/>
    <property type="match status" value="1"/>
</dbReference>
<evidence type="ECO:0000259" key="1">
    <source>
        <dbReference type="PROSITE" id="PS50943"/>
    </source>
</evidence>
<keyword evidence="2" id="KW-0238">DNA-binding</keyword>
<dbReference type="PANTHER" id="PTHR35010:SF2">
    <property type="entry name" value="BLL4672 PROTEIN"/>
    <property type="match status" value="1"/>
</dbReference>
<dbReference type="GO" id="GO:0003677">
    <property type="term" value="F:DNA binding"/>
    <property type="evidence" value="ECO:0007669"/>
    <property type="project" value="UniProtKB-KW"/>
</dbReference>
<name>A0A378TDL1_9MYCO</name>
<dbReference type="PANTHER" id="PTHR35010">
    <property type="entry name" value="BLL4672 PROTEIN-RELATED"/>
    <property type="match status" value="1"/>
</dbReference>
<dbReference type="SMART" id="SM00530">
    <property type="entry name" value="HTH_XRE"/>
    <property type="match status" value="1"/>
</dbReference>
<gene>
    <name evidence="2" type="ORF">NCTC10821_02235</name>
</gene>
<dbReference type="InterPro" id="IPR041413">
    <property type="entry name" value="MLTR_LBD"/>
</dbReference>
<reference evidence="2 3" key="1">
    <citation type="submission" date="2018-06" db="EMBL/GenBank/DDBJ databases">
        <authorList>
            <consortium name="Pathogen Informatics"/>
            <person name="Doyle S."/>
        </authorList>
    </citation>
    <scope>NUCLEOTIDE SEQUENCE [LARGE SCALE GENOMIC DNA]</scope>
    <source>
        <strain evidence="2 3">NCTC10821</strain>
    </source>
</reference>